<feature type="compositionally biased region" description="Low complexity" evidence="6">
    <location>
        <begin position="1"/>
        <end position="25"/>
    </location>
</feature>
<dbReference type="InterPro" id="IPR037396">
    <property type="entry name" value="FMN_HAD"/>
</dbReference>
<evidence type="ECO:0000259" key="7">
    <source>
        <dbReference type="PROSITE" id="PS51349"/>
    </source>
</evidence>
<dbReference type="CDD" id="cd02809">
    <property type="entry name" value="alpha_hydroxyacid_oxid_FMN"/>
    <property type="match status" value="1"/>
</dbReference>
<evidence type="ECO:0000256" key="6">
    <source>
        <dbReference type="SAM" id="MobiDB-lite"/>
    </source>
</evidence>
<dbReference type="InterPro" id="IPR008259">
    <property type="entry name" value="FMN_hydac_DH_AS"/>
</dbReference>
<comment type="caution">
    <text evidence="8">The sequence shown here is derived from an EMBL/GenBank/DDBJ whole genome shotgun (WGS) entry which is preliminary data.</text>
</comment>
<feature type="binding site" evidence="5">
    <location>
        <position position="160"/>
    </location>
    <ligand>
        <name>glyoxylate</name>
        <dbReference type="ChEBI" id="CHEBI:36655"/>
    </ligand>
</feature>
<feature type="active site" description="Proton acceptor" evidence="4">
    <location>
        <position position="309"/>
    </location>
</feature>
<feature type="binding site" evidence="5">
    <location>
        <position position="195"/>
    </location>
    <ligand>
        <name>glyoxylate</name>
        <dbReference type="ChEBI" id="CHEBI:36655"/>
    </ligand>
</feature>
<dbReference type="EMBL" id="BMKS01000006">
    <property type="protein sequence ID" value="GGG34133.1"/>
    <property type="molecule type" value="Genomic_DNA"/>
</dbReference>
<feature type="binding site" evidence="5">
    <location>
        <position position="312"/>
    </location>
    <ligand>
        <name>glyoxylate</name>
        <dbReference type="ChEBI" id="CHEBI:36655"/>
    </ligand>
</feature>
<keyword evidence="5" id="KW-0285">Flavoprotein</keyword>
<dbReference type="Gene3D" id="3.20.20.70">
    <property type="entry name" value="Aldolase class I"/>
    <property type="match status" value="1"/>
</dbReference>
<proteinExistence type="inferred from homology"/>
<keyword evidence="9" id="KW-1185">Reference proteome</keyword>
<feature type="binding site" evidence="5">
    <location>
        <begin position="339"/>
        <end position="343"/>
    </location>
    <ligand>
        <name>FMN</name>
        <dbReference type="ChEBI" id="CHEBI:58210"/>
    </ligand>
</feature>
<dbReference type="GO" id="GO:0016491">
    <property type="term" value="F:oxidoreductase activity"/>
    <property type="evidence" value="ECO:0007669"/>
    <property type="project" value="UniProtKB-KW"/>
</dbReference>
<feature type="binding site" evidence="5">
    <location>
        <position position="186"/>
    </location>
    <ligand>
        <name>FMN</name>
        <dbReference type="ChEBI" id="CHEBI:58210"/>
    </ligand>
</feature>
<feature type="binding site" evidence="5">
    <location>
        <position position="309"/>
    </location>
    <ligand>
        <name>glyoxylate</name>
        <dbReference type="ChEBI" id="CHEBI:36655"/>
    </ligand>
</feature>
<sequence>MDQARSGSPAAAGAPRPTFAAARPKPAVPRHLRRFLALHDFEDAARRHLPRMLHGFVAGGVETDWTLRENRAAFGDWAFVPRVLVDTSGRSTAATLFGRAYAAPFGIAPMGASALIAYRGDLVLAQAAAAANIPMIMSASSLIPLEEVRRNGPNTWYQAYLPGEAARIEPLVDRVAAAGFDTFVLTVDVPVAANRENNIRNGYAIPLKPNLRLAWEGITHPRWLLGTLLRTIARHGMPHFENMDAGRGPPIVSRTLMRAFGERDRLNWQHLELIRRRWKGRLVVKGVLAAADARIARESGCDGVIVSNHGGRQLDGAIPSLRALPEVAAEAGGMTVMLDSGVRRGTDVLKALALGAQFVFVGRPFLCAAALGGEEGVVHAIRLLAEEVNRDMALLGINRLSELGPALIRRVRGGGG</sequence>
<comment type="cofactor">
    <cofactor evidence="1">
        <name>FMN</name>
        <dbReference type="ChEBI" id="CHEBI:58210"/>
    </cofactor>
</comment>
<protein>
    <submittedName>
        <fullName evidence="8">Alpha-hydroxy-acid oxidizing enzyme</fullName>
    </submittedName>
</protein>
<feature type="binding site" evidence="5">
    <location>
        <begin position="109"/>
        <end position="111"/>
    </location>
    <ligand>
        <name>FMN</name>
        <dbReference type="ChEBI" id="CHEBI:58210"/>
    </ligand>
</feature>
<feature type="domain" description="FMN hydroxy acid dehydrogenase" evidence="7">
    <location>
        <begin position="30"/>
        <end position="413"/>
    </location>
</feature>
<evidence type="ECO:0000313" key="9">
    <source>
        <dbReference type="Proteomes" id="UP000597507"/>
    </source>
</evidence>
<feature type="binding site" evidence="5">
    <location>
        <position position="285"/>
    </location>
    <ligand>
        <name>FMN</name>
        <dbReference type="ChEBI" id="CHEBI:58210"/>
    </ligand>
</feature>
<accession>A0A8J2ZB87</accession>
<dbReference type="Proteomes" id="UP000597507">
    <property type="component" value="Unassembled WGS sequence"/>
</dbReference>
<organism evidence="8 9">
    <name type="scientific">Caldovatus sediminis</name>
    <dbReference type="NCBI Taxonomy" id="2041189"/>
    <lineage>
        <taxon>Bacteria</taxon>
        <taxon>Pseudomonadati</taxon>
        <taxon>Pseudomonadota</taxon>
        <taxon>Alphaproteobacteria</taxon>
        <taxon>Acetobacterales</taxon>
        <taxon>Roseomonadaceae</taxon>
        <taxon>Caldovatus</taxon>
    </lineage>
</organism>
<feature type="binding site" evidence="5">
    <location>
        <position position="158"/>
    </location>
    <ligand>
        <name>FMN</name>
        <dbReference type="ChEBI" id="CHEBI:58210"/>
    </ligand>
</feature>
<gene>
    <name evidence="8" type="primary">lldD</name>
    <name evidence="8" type="ORF">GCM10010964_22610</name>
</gene>
<dbReference type="PIRSF" id="PIRSF000138">
    <property type="entry name" value="Al-hdrx_acd_dh"/>
    <property type="match status" value="1"/>
</dbReference>
<evidence type="ECO:0000256" key="2">
    <source>
        <dbReference type="ARBA" id="ARBA00023002"/>
    </source>
</evidence>
<dbReference type="PROSITE" id="PS00557">
    <property type="entry name" value="FMN_HYDROXY_ACID_DH_1"/>
    <property type="match status" value="1"/>
</dbReference>
<feature type="binding site" evidence="5">
    <location>
        <position position="307"/>
    </location>
    <ligand>
        <name>FMN</name>
        <dbReference type="ChEBI" id="CHEBI:58210"/>
    </ligand>
</feature>
<dbReference type="GO" id="GO:0010181">
    <property type="term" value="F:FMN binding"/>
    <property type="evidence" value="ECO:0007669"/>
    <property type="project" value="InterPro"/>
</dbReference>
<evidence type="ECO:0000256" key="1">
    <source>
        <dbReference type="ARBA" id="ARBA00001917"/>
    </source>
</evidence>
<dbReference type="InterPro" id="IPR012133">
    <property type="entry name" value="Alpha-hydoxy_acid_DH_FMN"/>
</dbReference>
<dbReference type="InterPro" id="IPR000262">
    <property type="entry name" value="FMN-dep_DH"/>
</dbReference>
<dbReference type="InterPro" id="IPR013785">
    <property type="entry name" value="Aldolase_TIM"/>
</dbReference>
<feature type="binding site" evidence="5">
    <location>
        <position position="138"/>
    </location>
    <ligand>
        <name>FMN</name>
        <dbReference type="ChEBI" id="CHEBI:58210"/>
    </ligand>
</feature>
<evidence type="ECO:0000313" key="8">
    <source>
        <dbReference type="EMBL" id="GGG34133.1"/>
    </source>
</evidence>
<dbReference type="AlphaFoldDB" id="A0A8J2ZB87"/>
<dbReference type="PANTHER" id="PTHR10578">
    <property type="entry name" value="S -2-HYDROXY-ACID OXIDASE-RELATED"/>
    <property type="match status" value="1"/>
</dbReference>
<dbReference type="PROSITE" id="PS51349">
    <property type="entry name" value="FMN_HYDROXY_ACID_DH_2"/>
    <property type="match status" value="1"/>
</dbReference>
<evidence type="ECO:0000256" key="4">
    <source>
        <dbReference type="PIRSR" id="PIRSR000138-1"/>
    </source>
</evidence>
<dbReference type="Pfam" id="PF01070">
    <property type="entry name" value="FMN_dh"/>
    <property type="match status" value="1"/>
</dbReference>
<reference evidence="8 9" key="1">
    <citation type="journal article" date="2014" name="Int. J. Syst. Evol. Microbiol.">
        <title>Complete genome sequence of Corynebacterium casei LMG S-19264T (=DSM 44701T), isolated from a smear-ripened cheese.</title>
        <authorList>
            <consortium name="US DOE Joint Genome Institute (JGI-PGF)"/>
            <person name="Walter F."/>
            <person name="Albersmeier A."/>
            <person name="Kalinowski J."/>
            <person name="Ruckert C."/>
        </authorList>
    </citation>
    <scope>NUCLEOTIDE SEQUENCE [LARGE SCALE GENOMIC DNA]</scope>
    <source>
        <strain evidence="8 9">CGMCC 1.16330</strain>
    </source>
</reference>
<evidence type="ECO:0000256" key="5">
    <source>
        <dbReference type="PIRSR" id="PIRSR000138-2"/>
    </source>
</evidence>
<feature type="binding site" evidence="5">
    <location>
        <begin position="362"/>
        <end position="363"/>
    </location>
    <ligand>
        <name>FMN</name>
        <dbReference type="ChEBI" id="CHEBI:58210"/>
    </ligand>
</feature>
<evidence type="ECO:0000256" key="3">
    <source>
        <dbReference type="ARBA" id="ARBA00024042"/>
    </source>
</evidence>
<comment type="similarity">
    <text evidence="3">Belongs to the FMN-dependent alpha-hydroxy acid dehydrogenase family.</text>
</comment>
<name>A0A8J2ZB87_9PROT</name>
<dbReference type="SUPFAM" id="SSF51395">
    <property type="entry name" value="FMN-linked oxidoreductases"/>
    <property type="match status" value="1"/>
</dbReference>
<keyword evidence="2" id="KW-0560">Oxidoreductase</keyword>
<keyword evidence="5" id="KW-0288">FMN</keyword>
<feature type="region of interest" description="Disordered" evidence="6">
    <location>
        <begin position="1"/>
        <end position="26"/>
    </location>
</feature>
<dbReference type="PANTHER" id="PTHR10578:SF143">
    <property type="entry name" value="FMN-DEPENDENT ALPHA-HYDROXY ACID DEHYDROGENASE PB1A11.03"/>
    <property type="match status" value="1"/>
</dbReference>